<gene>
    <name evidence="1" type="ORF">UN65_02875</name>
</gene>
<dbReference type="AlphaFoldDB" id="A0AAI8CFW7"/>
<name>A0AAI8CFW7_9FLAO</name>
<organism evidence="1 2">
    <name type="scientific">Flavobacterium columnare</name>
    <dbReference type="NCBI Taxonomy" id="996"/>
    <lineage>
        <taxon>Bacteria</taxon>
        <taxon>Pseudomonadati</taxon>
        <taxon>Bacteroidota</taxon>
        <taxon>Flavobacteriia</taxon>
        <taxon>Flavobacteriales</taxon>
        <taxon>Flavobacteriaceae</taxon>
        <taxon>Flavobacterium</taxon>
    </lineage>
</organism>
<evidence type="ECO:0000313" key="1">
    <source>
        <dbReference type="EMBL" id="AMO19427.1"/>
    </source>
</evidence>
<evidence type="ECO:0000313" key="2">
    <source>
        <dbReference type="Proteomes" id="UP000304840"/>
    </source>
</evidence>
<accession>A0AAI8CFW7</accession>
<proteinExistence type="predicted"/>
<protein>
    <submittedName>
        <fullName evidence="1">Uncharacterized protein</fullName>
    </submittedName>
</protein>
<dbReference type="Proteomes" id="UP000304840">
    <property type="component" value="Chromosome"/>
</dbReference>
<dbReference type="EMBL" id="CP010992">
    <property type="protein sequence ID" value="AMO19427.1"/>
    <property type="molecule type" value="Genomic_DNA"/>
</dbReference>
<reference evidence="2" key="1">
    <citation type="submission" date="2016-03" db="EMBL/GenBank/DDBJ databases">
        <title>Flavobacterium columnare strain B185, complete genome.</title>
        <authorList>
            <person name="Sundberg L.-R."/>
            <person name="Papponen P."/>
            <person name="Laanto E."/>
        </authorList>
    </citation>
    <scope>NUCLEOTIDE SEQUENCE [LARGE SCALE GENOMIC DNA]</scope>
    <source>
        <strain evidence="2">B185</strain>
    </source>
</reference>
<reference evidence="1 2" key="2">
    <citation type="submission" date="2019-05" db="EMBL/GenBank/DDBJ databases">
        <authorList>
            <person name="Ravantti J.J."/>
        </authorList>
    </citation>
    <scope>NUCLEOTIDE SEQUENCE [LARGE SCALE GENOMIC DNA]</scope>
    <source>
        <strain evidence="1 2">B185</strain>
    </source>
</reference>
<dbReference type="RefSeq" id="WP_138424936.1">
    <property type="nucleotide sequence ID" value="NZ_CP010992.1"/>
</dbReference>
<sequence length="148" mass="17428">MEQLTTYRAKGKEIGLVFLFKYDLNGNLKLFEISEGELNNEQMKWLFSPNFPANENIIKTIWSKDKKYTKVFDIEKSPADLSFDALWNLYGYKESRKDAEKFFSKLKEADVIKCFIQVPKYKKKIALTGIAQALLGTWLNKQRYNDEY</sequence>